<protein>
    <submittedName>
        <fullName evidence="1">Uncharacterized protein</fullName>
    </submittedName>
</protein>
<dbReference type="AlphaFoldDB" id="A0A2N1MIP1"/>
<sequence length="92" mass="11057">MLLLYHKWINLGTNVLTYGKEMLENIAGACQIFECWIADYPSYYNILLTTKERQEFVKKAFRQKVSDLIELHLCKRKEFEDAIRRNRLNIRS</sequence>
<name>A0A2N1MIP1_9GLOM</name>
<accession>A0A2N1MIP1</accession>
<evidence type="ECO:0000313" key="1">
    <source>
        <dbReference type="EMBL" id="PKK61508.1"/>
    </source>
</evidence>
<gene>
    <name evidence="1" type="ORF">RhiirC2_791703</name>
</gene>
<comment type="caution">
    <text evidence="1">The sequence shown here is derived from an EMBL/GenBank/DDBJ whole genome shotgun (WGS) entry which is preliminary data.</text>
</comment>
<dbReference type="EMBL" id="LLXL01002196">
    <property type="protein sequence ID" value="PKK61508.1"/>
    <property type="molecule type" value="Genomic_DNA"/>
</dbReference>
<reference evidence="1 2" key="2">
    <citation type="submission" date="2017-10" db="EMBL/GenBank/DDBJ databases">
        <title>Extensive intraspecific genome diversity in a model arbuscular mycorrhizal fungus.</title>
        <authorList>
            <person name="Chen E.C.H."/>
            <person name="Morin E."/>
            <person name="Baudet D."/>
            <person name="Noel J."/>
            <person name="Ndikumana S."/>
            <person name="Charron P."/>
            <person name="St-Onge C."/>
            <person name="Giorgi J."/>
            <person name="Grigoriev I.V."/>
            <person name="Roux C."/>
            <person name="Martin F.M."/>
            <person name="Corradi N."/>
        </authorList>
    </citation>
    <scope>NUCLEOTIDE SEQUENCE [LARGE SCALE GENOMIC DNA]</scope>
    <source>
        <strain evidence="1 2">C2</strain>
    </source>
</reference>
<reference evidence="1 2" key="1">
    <citation type="submission" date="2016-04" db="EMBL/GenBank/DDBJ databases">
        <title>Genome analyses suggest a sexual origin of heterokaryosis in a supposedly ancient asexual fungus.</title>
        <authorList>
            <person name="Ropars J."/>
            <person name="Sedzielewska K."/>
            <person name="Noel J."/>
            <person name="Charron P."/>
            <person name="Farinelli L."/>
            <person name="Marton T."/>
            <person name="Kruger M."/>
            <person name="Pelin A."/>
            <person name="Brachmann A."/>
            <person name="Corradi N."/>
        </authorList>
    </citation>
    <scope>NUCLEOTIDE SEQUENCE [LARGE SCALE GENOMIC DNA]</scope>
    <source>
        <strain evidence="1 2">C2</strain>
    </source>
</reference>
<organism evidence="1 2">
    <name type="scientific">Rhizophagus irregularis</name>
    <dbReference type="NCBI Taxonomy" id="588596"/>
    <lineage>
        <taxon>Eukaryota</taxon>
        <taxon>Fungi</taxon>
        <taxon>Fungi incertae sedis</taxon>
        <taxon>Mucoromycota</taxon>
        <taxon>Glomeromycotina</taxon>
        <taxon>Glomeromycetes</taxon>
        <taxon>Glomerales</taxon>
        <taxon>Glomeraceae</taxon>
        <taxon>Rhizophagus</taxon>
    </lineage>
</organism>
<proteinExistence type="predicted"/>
<evidence type="ECO:0000313" key="2">
    <source>
        <dbReference type="Proteomes" id="UP000233469"/>
    </source>
</evidence>
<dbReference type="Proteomes" id="UP000233469">
    <property type="component" value="Unassembled WGS sequence"/>
</dbReference>